<reference evidence="1 2" key="1">
    <citation type="submission" date="2016-03" db="EMBL/GenBank/DDBJ databases">
        <authorList>
            <person name="Ploux O."/>
        </authorList>
    </citation>
    <scope>NUCLEOTIDE SEQUENCE [LARGE SCALE GENOMIC DNA]</scope>
    <source>
        <strain evidence="1 2">R-45370</strain>
    </source>
</reference>
<keyword evidence="2" id="KW-1185">Reference proteome</keyword>
<dbReference type="OrthoDB" id="9949916at2"/>
<dbReference type="AlphaFoldDB" id="A0A177MWL2"/>
<comment type="caution">
    <text evidence="1">The sequence shown here is derived from an EMBL/GenBank/DDBJ whole genome shotgun (WGS) entry which is preliminary data.</text>
</comment>
<evidence type="ECO:0000313" key="1">
    <source>
        <dbReference type="EMBL" id="OAI09653.1"/>
    </source>
</evidence>
<dbReference type="RefSeq" id="WP_066988264.1">
    <property type="nucleotide sequence ID" value="NZ_LUUI01000170.1"/>
</dbReference>
<dbReference type="Proteomes" id="UP000078476">
    <property type="component" value="Unassembled WGS sequence"/>
</dbReference>
<sequence>MNNQPFDLNDIENEPSDEQLQVLMNAVAVEARNKARIAREQLMDALRKEINRVNEIHEGL</sequence>
<dbReference type="EMBL" id="LUUI01000170">
    <property type="protein sequence ID" value="OAI09653.1"/>
    <property type="molecule type" value="Genomic_DNA"/>
</dbReference>
<proteinExistence type="predicted"/>
<protein>
    <submittedName>
        <fullName evidence="1">Uncharacterized protein</fullName>
    </submittedName>
</protein>
<name>A0A177MWL2_9GAMM</name>
<organism evidence="1 2">
    <name type="scientific">Methylomonas lenta</name>
    <dbReference type="NCBI Taxonomy" id="980561"/>
    <lineage>
        <taxon>Bacteria</taxon>
        <taxon>Pseudomonadati</taxon>
        <taxon>Pseudomonadota</taxon>
        <taxon>Gammaproteobacteria</taxon>
        <taxon>Methylococcales</taxon>
        <taxon>Methylococcaceae</taxon>
        <taxon>Methylomonas</taxon>
    </lineage>
</organism>
<evidence type="ECO:0000313" key="2">
    <source>
        <dbReference type="Proteomes" id="UP000078476"/>
    </source>
</evidence>
<gene>
    <name evidence="1" type="ORF">A1359_18740</name>
</gene>
<accession>A0A177MWL2</accession>
<dbReference type="STRING" id="980561.A1359_18740"/>